<dbReference type="EMBL" id="JANEYF010003513">
    <property type="protein sequence ID" value="KAJ8935846.1"/>
    <property type="molecule type" value="Genomic_DNA"/>
</dbReference>
<keyword evidence="3" id="KW-1185">Reference proteome</keyword>
<dbReference type="Pfam" id="PF13843">
    <property type="entry name" value="DDE_Tnp_1_7"/>
    <property type="match status" value="1"/>
</dbReference>
<dbReference type="Proteomes" id="UP001162156">
    <property type="component" value="Unassembled WGS sequence"/>
</dbReference>
<proteinExistence type="predicted"/>
<protein>
    <recommendedName>
        <fullName evidence="1">PiggyBac transposable element-derived protein domain-containing protein</fullName>
    </recommendedName>
</protein>
<accession>A0AAV8XBQ8</accession>
<evidence type="ECO:0000259" key="1">
    <source>
        <dbReference type="Pfam" id="PF13843"/>
    </source>
</evidence>
<dbReference type="AlphaFoldDB" id="A0AAV8XBQ8"/>
<dbReference type="PANTHER" id="PTHR46599:SF6">
    <property type="entry name" value="DUAL SPECIFICITY PHOSPHATASE 26"/>
    <property type="match status" value="1"/>
</dbReference>
<dbReference type="InterPro" id="IPR029526">
    <property type="entry name" value="PGBD"/>
</dbReference>
<dbReference type="PANTHER" id="PTHR46599">
    <property type="entry name" value="PIGGYBAC TRANSPOSABLE ELEMENT-DERIVED PROTEIN 4"/>
    <property type="match status" value="1"/>
</dbReference>
<evidence type="ECO:0000313" key="3">
    <source>
        <dbReference type="Proteomes" id="UP001162156"/>
    </source>
</evidence>
<gene>
    <name evidence="2" type="ORF">NQ314_012624</name>
</gene>
<organism evidence="2 3">
    <name type="scientific">Rhamnusium bicolor</name>
    <dbReference type="NCBI Taxonomy" id="1586634"/>
    <lineage>
        <taxon>Eukaryota</taxon>
        <taxon>Metazoa</taxon>
        <taxon>Ecdysozoa</taxon>
        <taxon>Arthropoda</taxon>
        <taxon>Hexapoda</taxon>
        <taxon>Insecta</taxon>
        <taxon>Pterygota</taxon>
        <taxon>Neoptera</taxon>
        <taxon>Endopterygota</taxon>
        <taxon>Coleoptera</taxon>
        <taxon>Polyphaga</taxon>
        <taxon>Cucujiformia</taxon>
        <taxon>Chrysomeloidea</taxon>
        <taxon>Cerambycidae</taxon>
        <taxon>Lepturinae</taxon>
        <taxon>Rhagiini</taxon>
        <taxon>Rhamnusium</taxon>
    </lineage>
</organism>
<comment type="caution">
    <text evidence="2">The sequence shown here is derived from an EMBL/GenBank/DDBJ whole genome shotgun (WGS) entry which is preliminary data.</text>
</comment>
<name>A0AAV8XBQ8_9CUCU</name>
<evidence type="ECO:0000313" key="2">
    <source>
        <dbReference type="EMBL" id="KAJ8935846.1"/>
    </source>
</evidence>
<feature type="domain" description="PiggyBac transposable element-derived protein" evidence="1">
    <location>
        <begin position="1"/>
        <end position="138"/>
    </location>
</feature>
<reference evidence="2" key="1">
    <citation type="journal article" date="2023" name="Insect Mol. Biol.">
        <title>Genome sequencing provides insights into the evolution of gene families encoding plant cell wall-degrading enzymes in longhorned beetles.</title>
        <authorList>
            <person name="Shin N.R."/>
            <person name="Okamura Y."/>
            <person name="Kirsch R."/>
            <person name="Pauchet Y."/>
        </authorList>
    </citation>
    <scope>NUCLEOTIDE SEQUENCE</scope>
    <source>
        <strain evidence="2">RBIC_L_NR</strain>
    </source>
</reference>
<sequence length="158" mass="18076">MDNWFTSISLAEKLLTAPHKLTVVGTLRKNKKEIPTEMAEINKDRKLYTSMFAYNEKATLVSYKPKSTKHFFLLSTMHETGTINETTHKPEIIHTYNSTKGAVDTFVQMCQNMNCNSKTKRWPMCIIYNLLNMACINSSVIYNHNVITHGEKLVAGNK</sequence>